<dbReference type="SUPFAM" id="SSF48371">
    <property type="entry name" value="ARM repeat"/>
    <property type="match status" value="1"/>
</dbReference>
<dbReference type="GO" id="GO:0030136">
    <property type="term" value="C:clathrin-coated vesicle"/>
    <property type="evidence" value="ECO:0007669"/>
    <property type="project" value="UniProtKB-SubCell"/>
</dbReference>
<dbReference type="InterPro" id="IPR013809">
    <property type="entry name" value="ENTH"/>
</dbReference>
<feature type="region of interest" description="Disordered" evidence="5">
    <location>
        <begin position="184"/>
        <end position="261"/>
    </location>
</feature>
<keyword evidence="4" id="KW-0968">Cytoplasmic vesicle</keyword>
<gene>
    <name evidence="7" type="ORF">AAHA92_02145</name>
</gene>
<feature type="region of interest" description="Disordered" evidence="5">
    <location>
        <begin position="378"/>
        <end position="398"/>
    </location>
</feature>
<dbReference type="PANTHER" id="PTHR21514:SF0">
    <property type="entry name" value="AP-4 COMPLEX ACCESSORY SUBUNIT TEPSIN"/>
    <property type="match status" value="1"/>
</dbReference>
<name>A0ABD1IG67_SALDI</name>
<sequence length="701" mass="76601">MEQSRRAVESYWRSKLIDVATSDEDKVTPVYKLEEICDLLRASHISIVKEVSQFILKRLDHKSPIVKQKALRVIKYAVGKSSAEFKREMQRNSVSVRQLIHYRGQPDPLKGDALNKAVRETAQETLSTLFSSDDSTAAPTESSLRSRIQGFGNTNYEIPSDDRKSFISEVVDIGSATIRHGFSSLKQSPSMRKSNDTGSYKSPNLERSLTRENDRYEGLGSQAEYNSSSRFSENAGTGSWDKEISTGQSETRNGDPAVTYSQKTREDKLLETIVTSTGMRLQPTRDALHVFLLEASKVDAKSLAHAIEMKLRSPMWQVRMKAICVLEAVLRKKNEWPFSVIASYFGNDKDVVVQCSESPQASLREKATKVLSLLGGEQNGSGTNHFKQPTKIPQPSIIPDMINTGDPGDLLGMEDPDKAASEPKITNAPPSVAPLINDLLGDNSDSCESTNKLNVDDDPFADVSFHISQDNDRVAYLFSGMALDMSGASEAHVAAHKNESEPFNLMNSSSDVFMEQGTSSEYATNLMDGMPANGNNPSVKKNASSDEIGSKILGSAASADNKIPNVALNSEFPLQAAEMNVNTIFPLLGAQAYNIPSGFGFNPAFASQPMNYSAIGSHFAQQQFLAAMTNFHQLGNLQSSTTINSPGLVGVDAAPFPDIFNPGIASQPPTSLMNGSKREDSKAFDFISDHMASVRETKRTT</sequence>
<evidence type="ECO:0000256" key="4">
    <source>
        <dbReference type="ARBA" id="ARBA00023329"/>
    </source>
</evidence>
<feature type="compositionally biased region" description="Polar residues" evidence="5">
    <location>
        <begin position="184"/>
        <end position="207"/>
    </location>
</feature>
<comment type="subcellular location">
    <subcellularLocation>
        <location evidence="1">Cytoplasmic vesicle</location>
        <location evidence="1">Clathrin-coated vesicle</location>
    </subcellularLocation>
    <subcellularLocation>
        <location evidence="2">Golgi apparatus</location>
        <location evidence="2">trans-Golgi network</location>
    </subcellularLocation>
</comment>
<reference evidence="7 8" key="1">
    <citation type="submission" date="2024-06" db="EMBL/GenBank/DDBJ databases">
        <title>A chromosome level genome sequence of Diviner's sage (Salvia divinorum).</title>
        <authorList>
            <person name="Ford S.A."/>
            <person name="Ro D.-K."/>
            <person name="Ness R.W."/>
            <person name="Phillips M.A."/>
        </authorList>
    </citation>
    <scope>NUCLEOTIDE SEQUENCE [LARGE SCALE GENOMIC DNA]</scope>
    <source>
        <strain evidence="7">SAF-2024a</strain>
        <tissue evidence="7">Leaf</tissue>
    </source>
</reference>
<evidence type="ECO:0000259" key="6">
    <source>
        <dbReference type="PROSITE" id="PS50179"/>
    </source>
</evidence>
<dbReference type="Proteomes" id="UP001567538">
    <property type="component" value="Unassembled WGS sequence"/>
</dbReference>
<dbReference type="Pfam" id="PF01417">
    <property type="entry name" value="ENTH"/>
    <property type="match status" value="1"/>
</dbReference>
<dbReference type="EC" id="3.1.26.11" evidence="7"/>
<dbReference type="PROSITE" id="PS50179">
    <property type="entry name" value="VHS"/>
    <property type="match status" value="1"/>
</dbReference>
<feature type="domain" description="VHS" evidence="6">
    <location>
        <begin position="20"/>
        <end position="89"/>
    </location>
</feature>
<evidence type="ECO:0000256" key="5">
    <source>
        <dbReference type="SAM" id="MobiDB-lite"/>
    </source>
</evidence>
<evidence type="ECO:0000313" key="7">
    <source>
        <dbReference type="EMBL" id="KAL1566543.1"/>
    </source>
</evidence>
<dbReference type="InterPro" id="IPR002014">
    <property type="entry name" value="VHS_dom"/>
</dbReference>
<dbReference type="SMART" id="SM00288">
    <property type="entry name" value="VHS"/>
    <property type="match status" value="1"/>
</dbReference>
<organism evidence="7 8">
    <name type="scientific">Salvia divinorum</name>
    <name type="common">Maria pastora</name>
    <name type="synonym">Diviner's sage</name>
    <dbReference type="NCBI Taxonomy" id="28513"/>
    <lineage>
        <taxon>Eukaryota</taxon>
        <taxon>Viridiplantae</taxon>
        <taxon>Streptophyta</taxon>
        <taxon>Embryophyta</taxon>
        <taxon>Tracheophyta</taxon>
        <taxon>Spermatophyta</taxon>
        <taxon>Magnoliopsida</taxon>
        <taxon>eudicotyledons</taxon>
        <taxon>Gunneridae</taxon>
        <taxon>Pentapetalae</taxon>
        <taxon>asterids</taxon>
        <taxon>lamiids</taxon>
        <taxon>Lamiales</taxon>
        <taxon>Lamiaceae</taxon>
        <taxon>Nepetoideae</taxon>
        <taxon>Mentheae</taxon>
        <taxon>Salviinae</taxon>
        <taxon>Salvia</taxon>
        <taxon>Salvia subgen. Calosphace</taxon>
    </lineage>
</organism>
<keyword evidence="8" id="KW-1185">Reference proteome</keyword>
<feature type="compositionally biased region" description="Basic and acidic residues" evidence="5">
    <location>
        <begin position="208"/>
        <end position="217"/>
    </location>
</feature>
<dbReference type="CDD" id="cd03572">
    <property type="entry name" value="ENTH_like_Tepsin"/>
    <property type="match status" value="1"/>
</dbReference>
<dbReference type="GO" id="GO:0042781">
    <property type="term" value="F:3'-tRNA processing endoribonuclease activity"/>
    <property type="evidence" value="ECO:0007669"/>
    <property type="project" value="UniProtKB-EC"/>
</dbReference>
<dbReference type="Gene3D" id="1.25.40.90">
    <property type="match status" value="1"/>
</dbReference>
<dbReference type="PANTHER" id="PTHR21514">
    <property type="entry name" value="AP-4 COMPLEX ACCESSORY SUBUNIT TEPSIN"/>
    <property type="match status" value="1"/>
</dbReference>
<accession>A0ABD1IG67</accession>
<dbReference type="EMBL" id="JBEAFC010000002">
    <property type="protein sequence ID" value="KAL1566543.1"/>
    <property type="molecule type" value="Genomic_DNA"/>
</dbReference>
<proteinExistence type="predicted"/>
<feature type="compositionally biased region" description="Polar residues" evidence="5">
    <location>
        <begin position="223"/>
        <end position="237"/>
    </location>
</feature>
<keyword evidence="7" id="KW-0378">Hydrolase</keyword>
<dbReference type="GO" id="GO:0005794">
    <property type="term" value="C:Golgi apparatus"/>
    <property type="evidence" value="ECO:0007669"/>
    <property type="project" value="UniProtKB-SubCell"/>
</dbReference>
<evidence type="ECO:0000256" key="3">
    <source>
        <dbReference type="ARBA" id="ARBA00023034"/>
    </source>
</evidence>
<feature type="compositionally biased region" description="Polar residues" evidence="5">
    <location>
        <begin position="380"/>
        <end position="393"/>
    </location>
</feature>
<comment type="caution">
    <text evidence="7">The sequence shown here is derived from an EMBL/GenBank/DDBJ whole genome shotgun (WGS) entry which is preliminary data.</text>
</comment>
<dbReference type="AlphaFoldDB" id="A0ABD1IG67"/>
<dbReference type="InterPro" id="IPR008942">
    <property type="entry name" value="ENTH_VHS"/>
</dbReference>
<dbReference type="InterPro" id="IPR039273">
    <property type="entry name" value="TEPSIN"/>
</dbReference>
<dbReference type="InterPro" id="IPR016024">
    <property type="entry name" value="ARM-type_fold"/>
</dbReference>
<evidence type="ECO:0000256" key="2">
    <source>
        <dbReference type="ARBA" id="ARBA00004601"/>
    </source>
</evidence>
<protein>
    <submittedName>
        <fullName evidence="7">Ribonuclease Z</fullName>
        <ecNumber evidence="7">3.1.26.11</ecNumber>
    </submittedName>
</protein>
<evidence type="ECO:0000256" key="1">
    <source>
        <dbReference type="ARBA" id="ARBA00004132"/>
    </source>
</evidence>
<evidence type="ECO:0000313" key="8">
    <source>
        <dbReference type="Proteomes" id="UP001567538"/>
    </source>
</evidence>
<dbReference type="InterPro" id="IPR035802">
    <property type="entry name" value="ENTH/VHS_tepsin"/>
</dbReference>
<keyword evidence="3" id="KW-0333">Golgi apparatus</keyword>